<dbReference type="GO" id="GO:0006351">
    <property type="term" value="P:DNA-templated transcription"/>
    <property type="evidence" value="ECO:0007669"/>
    <property type="project" value="InterPro"/>
</dbReference>
<dbReference type="Gene3D" id="4.10.240.10">
    <property type="entry name" value="Zn(2)-C6 fungal-type DNA-binding domain"/>
    <property type="match status" value="1"/>
</dbReference>
<keyword evidence="3" id="KW-0804">Transcription</keyword>
<feature type="domain" description="Zn(2)-C6 fungal-type" evidence="6">
    <location>
        <begin position="25"/>
        <end position="54"/>
    </location>
</feature>
<dbReference type="GO" id="GO:0000981">
    <property type="term" value="F:DNA-binding transcription factor activity, RNA polymerase II-specific"/>
    <property type="evidence" value="ECO:0007669"/>
    <property type="project" value="InterPro"/>
</dbReference>
<protein>
    <recommendedName>
        <fullName evidence="6">Zn(2)-C6 fungal-type domain-containing protein</fullName>
    </recommendedName>
</protein>
<dbReference type="GO" id="GO:0005634">
    <property type="term" value="C:nucleus"/>
    <property type="evidence" value="ECO:0007669"/>
    <property type="project" value="TreeGrafter"/>
</dbReference>
<dbReference type="CDD" id="cd00067">
    <property type="entry name" value="GAL4"/>
    <property type="match status" value="1"/>
</dbReference>
<keyword evidence="4" id="KW-0539">Nucleus</keyword>
<dbReference type="InterPro" id="IPR051127">
    <property type="entry name" value="Fungal_SecMet_Regulators"/>
</dbReference>
<sequence length="695" mass="78494">METRPENDASAPAVKRRRNPRAVLACERCRLKKYKCSEAQPCIHCKRSGAECKYARGYRVANDGASLISTVSNESGNLNPQVQQPSPRVQPTEQSLTPVSQSPLPGLAMHPSPISARTRLQPVSANNEAQALAVSPSEESEIAEVNQHTNGIEYHGNTSSMSFLGSLQRLREQRATPTDAAERKAFSLVSVLHNSSFVSRRNFTSDLTAALAANGFYSKRANTFIEGYFGGIHYVHPIIDKEEFLSRADELWRGTNCSDVHFIALYLSVLSLGALTRTWNETSLDGLNRFQWSRKLFAEAQTVLDEIQFSSKLETIQCFYVMAKVCQNELNPNLAYMYLGSAIRSCLAAGMNRETPSPNAKSCINMSRIWWLVKILSLLKTSTYSNTILDIGVYTRWKCREMSFLLGRPDTLGQDEYHNRAMPQVDDSEYAIISAMVQFGRIMRRVSIGIYHSQLPTPETIGLACEIERQMDNWVDALPQRRGTSLRDPDWRRKQRLVLELRYHNVRMLLFRPFVTQCAREPCQPSDELMRAVEKCISSAQKTIEIVYEAYKVHTYFRTWWYNTTYITIAASVLLLYESRTKERSPTNTLALIETAIEILDVMDESVVARNAAEVIRHFVRELNAVPIVTSDYPAQDATSMSNVQNAPTPGPWSSLDLGLSGFEFLDFPLGEMTAVFDELYKNLDHNIQPEEGVP</sequence>
<evidence type="ECO:0000259" key="6">
    <source>
        <dbReference type="PROSITE" id="PS50048"/>
    </source>
</evidence>
<evidence type="ECO:0000256" key="3">
    <source>
        <dbReference type="ARBA" id="ARBA00023163"/>
    </source>
</evidence>
<feature type="region of interest" description="Disordered" evidence="5">
    <location>
        <begin position="72"/>
        <end position="106"/>
    </location>
</feature>
<dbReference type="Pfam" id="PF00172">
    <property type="entry name" value="Zn_clus"/>
    <property type="match status" value="1"/>
</dbReference>
<evidence type="ECO:0000256" key="1">
    <source>
        <dbReference type="ARBA" id="ARBA00022723"/>
    </source>
</evidence>
<dbReference type="EMBL" id="JAGPUO010000008">
    <property type="protein sequence ID" value="KAG5660814.1"/>
    <property type="molecule type" value="Genomic_DNA"/>
</dbReference>
<name>A0A9P7H2Y5_9HYPO</name>
<gene>
    <name evidence="7" type="ORF">KAF25_002457</name>
</gene>
<dbReference type="PANTHER" id="PTHR47424:SF15">
    <property type="entry name" value="ZN(II)2CYS6 TRANSCRIPTION FACTOR (EUROFUNG)"/>
    <property type="match status" value="1"/>
</dbReference>
<accession>A0A9P7H2Y5</accession>
<dbReference type="Pfam" id="PF04082">
    <property type="entry name" value="Fungal_trans"/>
    <property type="match status" value="1"/>
</dbReference>
<feature type="compositionally biased region" description="Polar residues" evidence="5">
    <location>
        <begin position="92"/>
        <end position="103"/>
    </location>
</feature>
<evidence type="ECO:0000256" key="4">
    <source>
        <dbReference type="ARBA" id="ARBA00023242"/>
    </source>
</evidence>
<dbReference type="GO" id="GO:0000435">
    <property type="term" value="P:positive regulation of transcription from RNA polymerase II promoter by galactose"/>
    <property type="evidence" value="ECO:0007669"/>
    <property type="project" value="TreeGrafter"/>
</dbReference>
<dbReference type="GO" id="GO:0008270">
    <property type="term" value="F:zinc ion binding"/>
    <property type="evidence" value="ECO:0007669"/>
    <property type="project" value="InterPro"/>
</dbReference>
<dbReference type="AlphaFoldDB" id="A0A9P7H2Y5"/>
<evidence type="ECO:0000313" key="7">
    <source>
        <dbReference type="EMBL" id="KAG5660814.1"/>
    </source>
</evidence>
<organism evidence="7 8">
    <name type="scientific">Fusarium avenaceum</name>
    <dbReference type="NCBI Taxonomy" id="40199"/>
    <lineage>
        <taxon>Eukaryota</taxon>
        <taxon>Fungi</taxon>
        <taxon>Dikarya</taxon>
        <taxon>Ascomycota</taxon>
        <taxon>Pezizomycotina</taxon>
        <taxon>Sordariomycetes</taxon>
        <taxon>Hypocreomycetidae</taxon>
        <taxon>Hypocreales</taxon>
        <taxon>Nectriaceae</taxon>
        <taxon>Fusarium</taxon>
        <taxon>Fusarium tricinctum species complex</taxon>
    </lineage>
</organism>
<dbReference type="InterPro" id="IPR036864">
    <property type="entry name" value="Zn2-C6_fun-type_DNA-bd_sf"/>
</dbReference>
<dbReference type="CDD" id="cd12148">
    <property type="entry name" value="fungal_TF_MHR"/>
    <property type="match status" value="1"/>
</dbReference>
<feature type="compositionally biased region" description="Low complexity" evidence="5">
    <location>
        <begin position="80"/>
        <end position="91"/>
    </location>
</feature>
<dbReference type="PROSITE" id="PS00463">
    <property type="entry name" value="ZN2_CY6_FUNGAL_1"/>
    <property type="match status" value="1"/>
</dbReference>
<evidence type="ECO:0000313" key="8">
    <source>
        <dbReference type="Proteomes" id="UP000782241"/>
    </source>
</evidence>
<dbReference type="SMART" id="SM00066">
    <property type="entry name" value="GAL4"/>
    <property type="match status" value="1"/>
</dbReference>
<dbReference type="SUPFAM" id="SSF57701">
    <property type="entry name" value="Zn2/Cys6 DNA-binding domain"/>
    <property type="match status" value="1"/>
</dbReference>
<dbReference type="InterPro" id="IPR007219">
    <property type="entry name" value="XnlR_reg_dom"/>
</dbReference>
<dbReference type="PANTHER" id="PTHR47424">
    <property type="entry name" value="REGULATORY PROTEIN GAL4"/>
    <property type="match status" value="1"/>
</dbReference>
<keyword evidence="8" id="KW-1185">Reference proteome</keyword>
<comment type="caution">
    <text evidence="7">The sequence shown here is derived from an EMBL/GenBank/DDBJ whole genome shotgun (WGS) entry which is preliminary data.</text>
</comment>
<evidence type="ECO:0000256" key="5">
    <source>
        <dbReference type="SAM" id="MobiDB-lite"/>
    </source>
</evidence>
<proteinExistence type="predicted"/>
<dbReference type="InterPro" id="IPR001138">
    <property type="entry name" value="Zn2Cys6_DnaBD"/>
</dbReference>
<dbReference type="GO" id="GO:0000978">
    <property type="term" value="F:RNA polymerase II cis-regulatory region sequence-specific DNA binding"/>
    <property type="evidence" value="ECO:0007669"/>
    <property type="project" value="TreeGrafter"/>
</dbReference>
<dbReference type="Proteomes" id="UP000782241">
    <property type="component" value="Unassembled WGS sequence"/>
</dbReference>
<evidence type="ECO:0000256" key="2">
    <source>
        <dbReference type="ARBA" id="ARBA00023015"/>
    </source>
</evidence>
<reference evidence="7" key="1">
    <citation type="submission" date="2021-04" db="EMBL/GenBank/DDBJ databases">
        <title>Draft genome of Fusarium avenaceum strain F156N33, isolated from an atmospheric sample in Virginia.</title>
        <authorList>
            <person name="Yang S."/>
            <person name="Vinatzer B.A."/>
            <person name="Coleman J."/>
        </authorList>
    </citation>
    <scope>NUCLEOTIDE SEQUENCE</scope>
    <source>
        <strain evidence="7">F156N33</strain>
    </source>
</reference>
<dbReference type="PROSITE" id="PS50048">
    <property type="entry name" value="ZN2_CY6_FUNGAL_2"/>
    <property type="match status" value="1"/>
</dbReference>
<keyword evidence="2" id="KW-0805">Transcription regulation</keyword>
<keyword evidence="1" id="KW-0479">Metal-binding</keyword>